<proteinExistence type="predicted"/>
<sequence length="203" mass="23228">MLNSFALWPGRIQSFACFTATINRLNALQFPLRGKALRRLNDFRACLFSVMICRSRRDRPIERQPFIMGYLYGFFIFAIAYFISAWILTGIAKRQIRATFTGITPRDIEQAMANAGVFKGWVKVNGEGQINQRLGFLRGGRKDRPVMSFSIEPEDDAVVLQIWLSEWIAVWGAIEVAHTVQFLMKRRKAFDAVAALELERTTA</sequence>
<dbReference type="EMBL" id="JBBPCN010000001">
    <property type="protein sequence ID" value="MEK8070734.1"/>
    <property type="molecule type" value="Genomic_DNA"/>
</dbReference>
<evidence type="ECO:0000313" key="2">
    <source>
        <dbReference type="EMBL" id="MEK8070734.1"/>
    </source>
</evidence>
<comment type="caution">
    <text evidence="2">The sequence shown here is derived from an EMBL/GenBank/DDBJ whole genome shotgun (WGS) entry which is preliminary data.</text>
</comment>
<name>A0ABU9CTJ7_9NOCA</name>
<accession>A0ABU9CTJ7</accession>
<keyword evidence="1" id="KW-1133">Transmembrane helix</keyword>
<dbReference type="Proteomes" id="UP001456513">
    <property type="component" value="Unassembled WGS sequence"/>
</dbReference>
<keyword evidence="3" id="KW-1185">Reference proteome</keyword>
<protein>
    <submittedName>
        <fullName evidence="2">Uncharacterized protein</fullName>
    </submittedName>
</protein>
<keyword evidence="1" id="KW-0812">Transmembrane</keyword>
<gene>
    <name evidence="2" type="ORF">AABD04_07730</name>
</gene>
<organism evidence="2 3">
    <name type="scientific">Rhodococcus navarretei</name>
    <dbReference type="NCBI Taxonomy" id="3128981"/>
    <lineage>
        <taxon>Bacteria</taxon>
        <taxon>Bacillati</taxon>
        <taxon>Actinomycetota</taxon>
        <taxon>Actinomycetes</taxon>
        <taxon>Mycobacteriales</taxon>
        <taxon>Nocardiaceae</taxon>
        <taxon>Rhodococcus</taxon>
    </lineage>
</organism>
<evidence type="ECO:0000256" key="1">
    <source>
        <dbReference type="SAM" id="Phobius"/>
    </source>
</evidence>
<feature type="transmembrane region" description="Helical" evidence="1">
    <location>
        <begin position="67"/>
        <end position="88"/>
    </location>
</feature>
<dbReference type="RefSeq" id="WP_341440755.1">
    <property type="nucleotide sequence ID" value="NZ_JBBPCN010000001.1"/>
</dbReference>
<evidence type="ECO:0000313" key="3">
    <source>
        <dbReference type="Proteomes" id="UP001456513"/>
    </source>
</evidence>
<keyword evidence="1" id="KW-0472">Membrane</keyword>
<reference evidence="2 3" key="1">
    <citation type="submission" date="2024-03" db="EMBL/GenBank/DDBJ databases">
        <title>Rhodococcus navarretei sp. nov. and Pseudarthrobacter quantumdoti sp. nov., two new species with the ability to biosynthesize Quantum Dots isolated from soil samples at Union Glacier, Antarctica.</title>
        <authorList>
            <person name="Vargas M."/>
        </authorList>
    </citation>
    <scope>NUCLEOTIDE SEQUENCE [LARGE SCALE GENOMIC DNA]</scope>
    <source>
        <strain evidence="2 3">EXRC-4A-4</strain>
    </source>
</reference>